<proteinExistence type="predicted"/>
<accession>A0A5S3UTX7</accession>
<dbReference type="Proteomes" id="UP000305729">
    <property type="component" value="Chromosome 1"/>
</dbReference>
<organism evidence="1 2">
    <name type="scientific">Pseudoalteromonas rubra</name>
    <dbReference type="NCBI Taxonomy" id="43658"/>
    <lineage>
        <taxon>Bacteria</taxon>
        <taxon>Pseudomonadati</taxon>
        <taxon>Pseudomonadota</taxon>
        <taxon>Gammaproteobacteria</taxon>
        <taxon>Alteromonadales</taxon>
        <taxon>Pseudoalteromonadaceae</taxon>
        <taxon>Pseudoalteromonas</taxon>
    </lineage>
</organism>
<evidence type="ECO:0000313" key="1">
    <source>
        <dbReference type="EMBL" id="QPB82393.1"/>
    </source>
</evidence>
<dbReference type="EMBL" id="CP045429">
    <property type="protein sequence ID" value="QPB82393.1"/>
    <property type="molecule type" value="Genomic_DNA"/>
</dbReference>
<name>A0A5S3UTX7_9GAMM</name>
<reference evidence="1 2" key="1">
    <citation type="submission" date="2019-10" db="EMBL/GenBank/DDBJ databases">
        <title>Pseudoalteromonas rubra S4059.</title>
        <authorList>
            <person name="Paulsen S."/>
            <person name="Wang X."/>
        </authorList>
    </citation>
    <scope>NUCLEOTIDE SEQUENCE [LARGE SCALE GENOMIC DNA]</scope>
    <source>
        <strain evidence="1 2">S4059</strain>
    </source>
</reference>
<sequence>MSNKELVIFSSIISAGLITPEEYISCCDEIILSEEEPSQLVMDLSLLKDKDEAARRLLNEAYDNFEEKYPVPESGFFEICSEYLKYQSNHISWGGFLRSAMLIAEHGPCQWTTNDFNRFYEAFLANDESEVLEKRQSEHLLGVLIEDLEEVEFYRQMVAKRNLTSLSS</sequence>
<dbReference type="AlphaFoldDB" id="A0A5S3UTX7"/>
<evidence type="ECO:0000313" key="2">
    <source>
        <dbReference type="Proteomes" id="UP000305729"/>
    </source>
</evidence>
<gene>
    <name evidence="1" type="ORF">CWC22_005085</name>
</gene>
<dbReference type="RefSeq" id="WP_138538910.1">
    <property type="nucleotide sequence ID" value="NZ_CP045429.1"/>
</dbReference>
<protein>
    <submittedName>
        <fullName evidence="1">Uncharacterized protein</fullName>
    </submittedName>
</protein>